<keyword evidence="7" id="KW-1185">Reference proteome</keyword>
<dbReference type="InterPro" id="IPR009057">
    <property type="entry name" value="Homeodomain-like_sf"/>
</dbReference>
<protein>
    <submittedName>
        <fullName evidence="6">TetR/AcrR family transcriptional regulator</fullName>
    </submittedName>
</protein>
<dbReference type="Gene3D" id="1.10.357.10">
    <property type="entry name" value="Tetracycline Repressor, domain 2"/>
    <property type="match status" value="1"/>
</dbReference>
<dbReference type="EMBL" id="JBHLVZ010000033">
    <property type="protein sequence ID" value="MFC0386560.1"/>
    <property type="molecule type" value="Genomic_DNA"/>
</dbReference>
<gene>
    <name evidence="6" type="ORF">ACFFIC_13540</name>
</gene>
<dbReference type="Pfam" id="PF00440">
    <property type="entry name" value="TetR_N"/>
    <property type="match status" value="1"/>
</dbReference>
<dbReference type="SUPFAM" id="SSF46689">
    <property type="entry name" value="Homeodomain-like"/>
    <property type="match status" value="1"/>
</dbReference>
<evidence type="ECO:0000256" key="3">
    <source>
        <dbReference type="ARBA" id="ARBA00023163"/>
    </source>
</evidence>
<evidence type="ECO:0000256" key="1">
    <source>
        <dbReference type="ARBA" id="ARBA00023015"/>
    </source>
</evidence>
<feature type="DNA-binding region" description="H-T-H motif" evidence="4">
    <location>
        <begin position="32"/>
        <end position="51"/>
    </location>
</feature>
<dbReference type="PROSITE" id="PS50977">
    <property type="entry name" value="HTH_TETR_2"/>
    <property type="match status" value="1"/>
</dbReference>
<dbReference type="InterPro" id="IPR001647">
    <property type="entry name" value="HTH_TetR"/>
</dbReference>
<keyword evidence="2 4" id="KW-0238">DNA-binding</keyword>
<evidence type="ECO:0000259" key="5">
    <source>
        <dbReference type="PROSITE" id="PS50977"/>
    </source>
</evidence>
<sequence length="188" mass="19759">MPLDPVPPPGARTRVLDAAEAIVRARGVHSLTLEGAAREAGISKGGLLYHFASKEALLVALMQRLADRITADYAAILAAQPEGPARAVRACLAFTFDEPGIAEAHERTAAVLLAAFHHDPALLDPIRAFFRRIRAEAVADGTPAGVASAVMMAGDGLFMARLFGLYEPGAEELSALRATLHGLLETAS</sequence>
<keyword evidence="1" id="KW-0805">Transcription regulation</keyword>
<evidence type="ECO:0000313" key="6">
    <source>
        <dbReference type="EMBL" id="MFC0386560.1"/>
    </source>
</evidence>
<evidence type="ECO:0000313" key="7">
    <source>
        <dbReference type="Proteomes" id="UP001589789"/>
    </source>
</evidence>
<dbReference type="PANTHER" id="PTHR30055">
    <property type="entry name" value="HTH-TYPE TRANSCRIPTIONAL REGULATOR RUTR"/>
    <property type="match status" value="1"/>
</dbReference>
<evidence type="ECO:0000256" key="4">
    <source>
        <dbReference type="PROSITE-ProRule" id="PRU00335"/>
    </source>
</evidence>
<dbReference type="PANTHER" id="PTHR30055:SF234">
    <property type="entry name" value="HTH-TYPE TRANSCRIPTIONAL REGULATOR BETI"/>
    <property type="match status" value="1"/>
</dbReference>
<name>A0ABV6IV09_9PROT</name>
<proteinExistence type="predicted"/>
<evidence type="ECO:0000256" key="2">
    <source>
        <dbReference type="ARBA" id="ARBA00023125"/>
    </source>
</evidence>
<dbReference type="InterPro" id="IPR050109">
    <property type="entry name" value="HTH-type_TetR-like_transc_reg"/>
</dbReference>
<dbReference type="PRINTS" id="PR00455">
    <property type="entry name" value="HTHTETR"/>
</dbReference>
<reference evidence="6 7" key="1">
    <citation type="submission" date="2024-09" db="EMBL/GenBank/DDBJ databases">
        <authorList>
            <person name="Sun Q."/>
            <person name="Mori K."/>
        </authorList>
    </citation>
    <scope>NUCLEOTIDE SEQUENCE [LARGE SCALE GENOMIC DNA]</scope>
    <source>
        <strain evidence="6 7">CCM 7468</strain>
    </source>
</reference>
<dbReference type="Pfam" id="PF17937">
    <property type="entry name" value="TetR_C_28"/>
    <property type="match status" value="1"/>
</dbReference>
<keyword evidence="3" id="KW-0804">Transcription</keyword>
<dbReference type="RefSeq" id="WP_377051139.1">
    <property type="nucleotide sequence ID" value="NZ_JBHLVZ010000033.1"/>
</dbReference>
<accession>A0ABV6IV09</accession>
<organism evidence="6 7">
    <name type="scientific">Muricoccus vinaceus</name>
    <dbReference type="NCBI Taxonomy" id="424704"/>
    <lineage>
        <taxon>Bacteria</taxon>
        <taxon>Pseudomonadati</taxon>
        <taxon>Pseudomonadota</taxon>
        <taxon>Alphaproteobacteria</taxon>
        <taxon>Acetobacterales</taxon>
        <taxon>Roseomonadaceae</taxon>
        <taxon>Muricoccus</taxon>
    </lineage>
</organism>
<dbReference type="Proteomes" id="UP001589789">
    <property type="component" value="Unassembled WGS sequence"/>
</dbReference>
<comment type="caution">
    <text evidence="6">The sequence shown here is derived from an EMBL/GenBank/DDBJ whole genome shotgun (WGS) entry which is preliminary data.</text>
</comment>
<feature type="domain" description="HTH tetR-type" evidence="5">
    <location>
        <begin position="9"/>
        <end position="69"/>
    </location>
</feature>
<dbReference type="InterPro" id="IPR041479">
    <property type="entry name" value="TetR_CgmR_C"/>
</dbReference>